<dbReference type="GeneTree" id="ENSGT00940000154327"/>
<accession>A0A0D9SBF7</accession>
<dbReference type="OrthoDB" id="3592703at2759"/>
<dbReference type="Proteomes" id="UP000029965">
    <property type="component" value="Chromosome 2"/>
</dbReference>
<dbReference type="EMBL" id="AQIB01145280">
    <property type="status" value="NOT_ANNOTATED_CDS"/>
    <property type="molecule type" value="Genomic_DNA"/>
</dbReference>
<keyword evidence="3" id="KW-1185">Reference proteome</keyword>
<organism evidence="2 3">
    <name type="scientific">Chlorocebus sabaeus</name>
    <name type="common">Green monkey</name>
    <name type="synonym">Simia sabaea</name>
    <dbReference type="NCBI Taxonomy" id="60711"/>
    <lineage>
        <taxon>Eukaryota</taxon>
        <taxon>Metazoa</taxon>
        <taxon>Chordata</taxon>
        <taxon>Craniata</taxon>
        <taxon>Vertebrata</taxon>
        <taxon>Euteleostomi</taxon>
        <taxon>Mammalia</taxon>
        <taxon>Eutheria</taxon>
        <taxon>Euarchontoglires</taxon>
        <taxon>Primates</taxon>
        <taxon>Haplorrhini</taxon>
        <taxon>Catarrhini</taxon>
        <taxon>Cercopithecidae</taxon>
        <taxon>Cercopithecinae</taxon>
        <taxon>Chlorocebus</taxon>
    </lineage>
</organism>
<dbReference type="OMA" id="KANEMVP"/>
<dbReference type="SUPFAM" id="SSF55718">
    <property type="entry name" value="SCP-like"/>
    <property type="match status" value="1"/>
</dbReference>
<dbReference type="STRING" id="60711.ENSCSAP00000018196"/>
<dbReference type="BioGRID-ORCS" id="103215016">
    <property type="hits" value="0 hits in 9 CRISPR screens"/>
</dbReference>
<reference evidence="2 3" key="1">
    <citation type="submission" date="2014-03" db="EMBL/GenBank/DDBJ databases">
        <authorList>
            <person name="Warren W."/>
            <person name="Wilson R.K."/>
        </authorList>
    </citation>
    <scope>NUCLEOTIDE SEQUENCE</scope>
</reference>
<dbReference type="CTD" id="140856"/>
<name>A0A0D9SBF7_CHLSB</name>
<gene>
    <name evidence="2" type="primary">SCP2D1</name>
</gene>
<evidence type="ECO:0000259" key="1">
    <source>
        <dbReference type="Pfam" id="PF02036"/>
    </source>
</evidence>
<dbReference type="KEGG" id="csab:103215016"/>
<dbReference type="Pfam" id="PF02036">
    <property type="entry name" value="SCP2"/>
    <property type="match status" value="1"/>
</dbReference>
<dbReference type="AlphaFoldDB" id="A0A0D9SBF7"/>
<dbReference type="eggNOG" id="KOG4170">
    <property type="taxonomic scope" value="Eukaryota"/>
</dbReference>
<dbReference type="InterPro" id="IPR003033">
    <property type="entry name" value="SCP2_sterol-bd_dom"/>
</dbReference>
<proteinExistence type="predicted"/>
<protein>
    <submittedName>
        <fullName evidence="2">SCP2 sterol binding domain containing 1</fullName>
    </submittedName>
</protein>
<dbReference type="Ensembl" id="ENSCSAT00000018764.1">
    <property type="protein sequence ID" value="ENSCSAP00000018196.1"/>
    <property type="gene ID" value="ENSCSAG00000018674.1"/>
</dbReference>
<dbReference type="GeneID" id="103215016"/>
<dbReference type="GO" id="GO:0005829">
    <property type="term" value="C:cytosol"/>
    <property type="evidence" value="ECO:0007669"/>
    <property type="project" value="TreeGrafter"/>
</dbReference>
<evidence type="ECO:0000313" key="3">
    <source>
        <dbReference type="Proteomes" id="UP000029965"/>
    </source>
</evidence>
<reference evidence="2" key="2">
    <citation type="submission" date="2025-08" db="UniProtKB">
        <authorList>
            <consortium name="Ensembl"/>
        </authorList>
    </citation>
    <scope>IDENTIFICATION</scope>
</reference>
<dbReference type="FunFam" id="3.30.1050.10:FF:000001">
    <property type="entry name" value="Putative Non-specific lipid-transfer protein"/>
    <property type="match status" value="1"/>
</dbReference>
<dbReference type="RefSeq" id="XP_007959416.1">
    <property type="nucleotide sequence ID" value="XM_007961225.3"/>
</dbReference>
<dbReference type="Gene3D" id="3.30.1050.10">
    <property type="entry name" value="SCP2 sterol-binding domain"/>
    <property type="match status" value="1"/>
</dbReference>
<dbReference type="PANTHER" id="PTHR10094">
    <property type="entry name" value="STEROL CARRIER PROTEIN 2 SCP-2 FAMILY PROTEIN"/>
    <property type="match status" value="1"/>
</dbReference>
<dbReference type="PANTHER" id="PTHR10094:SF25">
    <property type="entry name" value="SCP2 STEROL-BINDING DOMAIN-CONTAINING PROTEIN 1"/>
    <property type="match status" value="1"/>
</dbReference>
<feature type="domain" description="SCP2" evidence="1">
    <location>
        <begin position="58"/>
        <end position="151"/>
    </location>
</feature>
<dbReference type="InterPro" id="IPR036527">
    <property type="entry name" value="SCP2_sterol-bd_dom_sf"/>
</dbReference>
<sequence length="156" mass="17468">MWKRSGHQPKIKAEDGPLPGQFEVLGSVPEPAMPHPLELSELESFSVFEDIRLHIRKVGAQLVKKVNAIFQLDITKDGKIILQRTIDLKNGSGDMYPGPARLPADTVFTIPEPVFMELALGKMNPQKAFLAGKFKVSGKVLLCQKLERVFKDWAKF</sequence>
<reference evidence="2" key="3">
    <citation type="submission" date="2025-09" db="UniProtKB">
        <authorList>
            <consortium name="Ensembl"/>
        </authorList>
    </citation>
    <scope>IDENTIFICATION</scope>
</reference>
<evidence type="ECO:0000313" key="2">
    <source>
        <dbReference type="Ensembl" id="ENSCSAP00000018196.1"/>
    </source>
</evidence>